<gene>
    <name evidence="1" type="ordered locus">SVI_2273</name>
</gene>
<protein>
    <submittedName>
        <fullName evidence="1">Uncharacterized protein</fullName>
    </submittedName>
</protein>
<dbReference type="KEGG" id="svo:SVI_2273"/>
<evidence type="ECO:0000313" key="2">
    <source>
        <dbReference type="Proteomes" id="UP000002350"/>
    </source>
</evidence>
<dbReference type="STRING" id="637905.SVI_2273"/>
<accession>D4ZKP5</accession>
<name>D4ZKP5_SHEVD</name>
<keyword evidence="2" id="KW-1185">Reference proteome</keyword>
<dbReference type="AlphaFoldDB" id="D4ZKP5"/>
<proteinExistence type="predicted"/>
<evidence type="ECO:0000313" key="1">
    <source>
        <dbReference type="EMBL" id="BAJ02244.1"/>
    </source>
</evidence>
<dbReference type="Proteomes" id="UP000002350">
    <property type="component" value="Chromosome"/>
</dbReference>
<sequence length="30" mass="3354">MNIYLGRYQLIAINNSLSLFGVKNEPLNGT</sequence>
<organism evidence="1 2">
    <name type="scientific">Shewanella violacea (strain JCM 10179 / CIP 106290 / LMG 19151 / DSS12)</name>
    <dbReference type="NCBI Taxonomy" id="637905"/>
    <lineage>
        <taxon>Bacteria</taxon>
        <taxon>Pseudomonadati</taxon>
        <taxon>Pseudomonadota</taxon>
        <taxon>Gammaproteobacteria</taxon>
        <taxon>Alteromonadales</taxon>
        <taxon>Shewanellaceae</taxon>
        <taxon>Shewanella</taxon>
    </lineage>
</organism>
<reference evidence="2" key="1">
    <citation type="journal article" date="2010" name="Mol. Biosyst.">
        <title>Complete genome sequence and comparative analysis of Shewanella violacea, a psychrophilic and piezophilic bacterium from deep sea floor sediments.</title>
        <authorList>
            <person name="Aono E."/>
            <person name="Baba T."/>
            <person name="Ara T."/>
            <person name="Nishi T."/>
            <person name="Nakamichi T."/>
            <person name="Inamoto E."/>
            <person name="Toyonaga H."/>
            <person name="Hasegawa M."/>
            <person name="Takai Y."/>
            <person name="Okumura Y."/>
            <person name="Baba M."/>
            <person name="Tomita M."/>
            <person name="Kato C."/>
            <person name="Oshima T."/>
            <person name="Nakasone K."/>
            <person name="Mori H."/>
        </authorList>
    </citation>
    <scope>NUCLEOTIDE SEQUENCE [LARGE SCALE GENOMIC DNA]</scope>
    <source>
        <strain evidence="2">JCM 10179 / CIP 106290 / LMG 19151 / DSS12</strain>
    </source>
</reference>
<dbReference type="HOGENOM" id="CLU_3405421_0_0_6"/>
<dbReference type="EMBL" id="AP011177">
    <property type="protein sequence ID" value="BAJ02244.1"/>
    <property type="molecule type" value="Genomic_DNA"/>
</dbReference>